<name>G7W3L2_PAETH</name>
<evidence type="ECO:0000256" key="1">
    <source>
        <dbReference type="SAM" id="Phobius"/>
    </source>
</evidence>
<dbReference type="EMBL" id="CP003107">
    <property type="protein sequence ID" value="AET58099.1"/>
    <property type="molecule type" value="Genomic_DNA"/>
</dbReference>
<dbReference type="Proteomes" id="UP000005876">
    <property type="component" value="Chromosome"/>
</dbReference>
<evidence type="ECO:0000313" key="2">
    <source>
        <dbReference type="EMBL" id="AET58099.1"/>
    </source>
</evidence>
<dbReference type="AlphaFoldDB" id="G7W3L2"/>
<reference evidence="2 3" key="3">
    <citation type="journal article" date="2012" name="J. Bacteriol.">
        <title>Genome Sequence of Paenibacillus terrae HPL-003, a Xylanase-Producing Bacterium Isolated from Soil Found in Forest Residue.</title>
        <authorList>
            <person name="Shin S.H."/>
            <person name="Kim S."/>
            <person name="Kim J.Y."/>
            <person name="Song H.Y."/>
            <person name="Cho S.J."/>
            <person name="Kim D.R."/>
            <person name="Lee K.I."/>
            <person name="Lim H.K."/>
            <person name="Park N.J."/>
            <person name="Hwang I.T."/>
            <person name="Yang K.S."/>
        </authorList>
    </citation>
    <scope>NUCLEOTIDE SEQUENCE [LARGE SCALE GENOMIC DNA]</scope>
    <source>
        <strain evidence="2 3">HPL-003</strain>
    </source>
</reference>
<sequence>MRSAQRVIYRNGGFQKNNPDYNLMVTGLAGIGATILGLIFVASTPVGIAAGVTSIVASLFAVGSSGKALESLIQQGNDGMADGLEFFELNKRYDMLEIKFPFLEYTLSDGTVIVL</sequence>
<dbReference type="RefSeq" id="WP_014278848.1">
    <property type="nucleotide sequence ID" value="NC_016641.1"/>
</dbReference>
<dbReference type="OrthoDB" id="1952761at2"/>
<protein>
    <submittedName>
        <fullName evidence="2">Uncharacterized protein</fullName>
    </submittedName>
</protein>
<keyword evidence="1" id="KW-0472">Membrane</keyword>
<feature type="transmembrane region" description="Helical" evidence="1">
    <location>
        <begin position="21"/>
        <end position="40"/>
    </location>
</feature>
<proteinExistence type="predicted"/>
<accession>G7W3L2</accession>
<organism evidence="2 3">
    <name type="scientific">Paenibacillus terrae (strain HPL-003)</name>
    <dbReference type="NCBI Taxonomy" id="985665"/>
    <lineage>
        <taxon>Bacteria</taxon>
        <taxon>Bacillati</taxon>
        <taxon>Bacillota</taxon>
        <taxon>Bacilli</taxon>
        <taxon>Bacillales</taxon>
        <taxon>Paenibacillaceae</taxon>
        <taxon>Paenibacillus</taxon>
    </lineage>
</organism>
<reference evidence="3" key="1">
    <citation type="submission" date="2011-11" db="EMBL/GenBank/DDBJ databases">
        <title>Complete sequence of Paenibacillus terrae HPL-003.</title>
        <authorList>
            <person name="Shin S.H."/>
            <person name="Kim S."/>
            <person name="Kim J.Y."/>
        </authorList>
    </citation>
    <scope>NUCLEOTIDE SEQUENCE [LARGE SCALE GENOMIC DNA]</scope>
    <source>
        <strain evidence="3">HPL-003</strain>
    </source>
</reference>
<reference key="2">
    <citation type="submission" date="2011-11" db="EMBL/GenBank/DDBJ databases">
        <authorList>
            <person name="Shin S.H."/>
            <person name="Kim S."/>
            <person name="Kim J.Y."/>
        </authorList>
    </citation>
    <scope>NUCLEOTIDE SEQUENCE</scope>
    <source>
        <strain>HPL-003</strain>
    </source>
</reference>
<evidence type="ECO:0000313" key="3">
    <source>
        <dbReference type="Proteomes" id="UP000005876"/>
    </source>
</evidence>
<feature type="transmembrane region" description="Helical" evidence="1">
    <location>
        <begin position="46"/>
        <end position="63"/>
    </location>
</feature>
<keyword evidence="1" id="KW-0812">Transmembrane</keyword>
<gene>
    <name evidence="2" type="ordered locus">HPL003_06680</name>
</gene>
<dbReference type="HOGENOM" id="CLU_2106585_0_0_9"/>
<dbReference type="KEGG" id="pta:HPL003_06680"/>
<keyword evidence="1" id="KW-1133">Transmembrane helix</keyword>